<keyword evidence="5 9" id="KW-0067">ATP-binding</keyword>
<organism evidence="13 14">
    <name type="scientific">Artemisia annua</name>
    <name type="common">Sweet wormwood</name>
    <dbReference type="NCBI Taxonomy" id="35608"/>
    <lineage>
        <taxon>Eukaryota</taxon>
        <taxon>Viridiplantae</taxon>
        <taxon>Streptophyta</taxon>
        <taxon>Embryophyta</taxon>
        <taxon>Tracheophyta</taxon>
        <taxon>Spermatophyta</taxon>
        <taxon>Magnoliopsida</taxon>
        <taxon>eudicotyledons</taxon>
        <taxon>Gunneridae</taxon>
        <taxon>Pentapetalae</taxon>
        <taxon>asterids</taxon>
        <taxon>campanulids</taxon>
        <taxon>Asterales</taxon>
        <taxon>Asteraceae</taxon>
        <taxon>Asteroideae</taxon>
        <taxon>Anthemideae</taxon>
        <taxon>Artemisiinae</taxon>
        <taxon>Artemisia</taxon>
    </lineage>
</organism>
<dbReference type="PANTHER" id="PTHR46008">
    <property type="entry name" value="LEAF RUST 10 DISEASE-RESISTANCE LOCUS RECEPTOR-LIKE PROTEIN KINASE-LIKE 1.4"/>
    <property type="match status" value="1"/>
</dbReference>
<keyword evidence="14" id="KW-1185">Reference proteome</keyword>
<comment type="caution">
    <text evidence="13">The sequence shown here is derived from an EMBL/GenBank/DDBJ whole genome shotgun (WGS) entry which is preliminary data.</text>
</comment>
<dbReference type="PROSITE" id="PS00107">
    <property type="entry name" value="PROTEIN_KINASE_ATP"/>
    <property type="match status" value="1"/>
</dbReference>
<feature type="transmembrane region" description="Helical" evidence="10">
    <location>
        <begin position="259"/>
        <end position="290"/>
    </location>
</feature>
<dbReference type="Gene3D" id="3.30.200.20">
    <property type="entry name" value="Phosphorylase Kinase, domain 1"/>
    <property type="match status" value="1"/>
</dbReference>
<dbReference type="InterPro" id="IPR001245">
    <property type="entry name" value="Ser-Thr/Tyr_kinase_cat_dom"/>
</dbReference>
<sequence>MYHPLLLFLPWSFFIITMAAVQTNISDFQNCLPSDCNGLKISYPFWKIDNQTSSQYCGYEGCGINCTILNNGQNRPTPMMHFGGDSYYVRSLTNTSITLVDYDVSSVFPVQKECPRVKHGIELERLPLNYSSNNLNLSFHFNCTGDVPSFATVIPCLNNDSKWSCINVINPENENHNWGELACEDEVVTSVLDAVLSNERLGTEFPGALRTGFELHWQITTDDCDKCEDSGGLCGYSNSTEFMCFCSDGTSTRNDCSAYLILVNVIVTASLILVNVIITASLILTSFTIVKIITRKRHSSVDCATNGSSLSSFAVFHPEILEQNNYSIDLCEKSVHVPVHVDSLDVLLYEYYTDVLRKGFVLEWQCSNCEKHGIHLFSYSFVILIGVFEIKNASSNVSGKKMNLGRKVLIAVISVIFGVCLMVVVFYFYRRRRNKERYYASSYMSNSSYGSSVTDPEKSEAYHGVQIFKYRELEKATNHFDSANELGDGGFGTVYQGKLKDGRVVAVKRLYENNFKRVEQFMNEIGILAHLRHQNLVSLYGCTTHHSRELLLVHRHEINLSNMALNKIQNNELHELVDPNLGFETDYEVRKMISAVAQLAFQCLQNERGLRPSMDEVLEGLIGIQNGRYNNVKQDVFDGTSDDAVLLKDDSQTMSPDSVAIAWSTSTISSSSSG</sequence>
<evidence type="ECO:0000256" key="3">
    <source>
        <dbReference type="ARBA" id="ARBA00022729"/>
    </source>
</evidence>
<dbReference type="PROSITE" id="PS50011">
    <property type="entry name" value="PROTEIN_KINASE_DOM"/>
    <property type="match status" value="1"/>
</dbReference>
<evidence type="ECO:0000313" key="13">
    <source>
        <dbReference type="EMBL" id="PWA82600.1"/>
    </source>
</evidence>
<name>A0A2U1PA50_ARTAN</name>
<comment type="subcellular location">
    <subcellularLocation>
        <location evidence="1">Membrane</location>
        <topology evidence="1">Single-pass membrane protein</topology>
    </subcellularLocation>
</comment>
<dbReference type="Proteomes" id="UP000245207">
    <property type="component" value="Unassembled WGS sequence"/>
</dbReference>
<keyword evidence="13" id="KW-0808">Transferase</keyword>
<evidence type="ECO:0000256" key="8">
    <source>
        <dbReference type="ARBA" id="ARBA00048679"/>
    </source>
</evidence>
<dbReference type="Pfam" id="PF14380">
    <property type="entry name" value="WAK_assoc"/>
    <property type="match status" value="2"/>
</dbReference>
<keyword evidence="13" id="KW-0418">Kinase</keyword>
<dbReference type="InterPro" id="IPR011009">
    <property type="entry name" value="Kinase-like_dom_sf"/>
</dbReference>
<feature type="transmembrane region" description="Helical" evidence="10">
    <location>
        <begin position="408"/>
        <end position="429"/>
    </location>
</feature>
<keyword evidence="10" id="KW-0472">Membrane</keyword>
<dbReference type="GO" id="GO:0030247">
    <property type="term" value="F:polysaccharide binding"/>
    <property type="evidence" value="ECO:0007669"/>
    <property type="project" value="InterPro"/>
</dbReference>
<dbReference type="Pfam" id="PF13947">
    <property type="entry name" value="GUB_WAK_bind"/>
    <property type="match status" value="1"/>
</dbReference>
<evidence type="ECO:0000313" key="14">
    <source>
        <dbReference type="Proteomes" id="UP000245207"/>
    </source>
</evidence>
<feature type="domain" description="Protein kinase" evidence="12">
    <location>
        <begin position="480"/>
        <end position="674"/>
    </location>
</feature>
<protein>
    <recommendedName>
        <fullName evidence="2">non-specific serine/threonine protein kinase</fullName>
        <ecNumber evidence="2">2.7.11.1</ecNumber>
    </recommendedName>
</protein>
<accession>A0A2U1PA50</accession>
<comment type="catalytic activity">
    <reaction evidence="8">
        <text>L-seryl-[protein] + ATP = O-phospho-L-seryl-[protein] + ADP + H(+)</text>
        <dbReference type="Rhea" id="RHEA:17989"/>
        <dbReference type="Rhea" id="RHEA-COMP:9863"/>
        <dbReference type="Rhea" id="RHEA-COMP:11604"/>
        <dbReference type="ChEBI" id="CHEBI:15378"/>
        <dbReference type="ChEBI" id="CHEBI:29999"/>
        <dbReference type="ChEBI" id="CHEBI:30616"/>
        <dbReference type="ChEBI" id="CHEBI:83421"/>
        <dbReference type="ChEBI" id="CHEBI:456216"/>
        <dbReference type="EC" id="2.7.11.1"/>
    </reaction>
</comment>
<feature type="binding site" evidence="9">
    <location>
        <position position="508"/>
    </location>
    <ligand>
        <name>ATP</name>
        <dbReference type="ChEBI" id="CHEBI:30616"/>
    </ligand>
</feature>
<evidence type="ECO:0000256" key="9">
    <source>
        <dbReference type="PROSITE-ProRule" id="PRU10141"/>
    </source>
</evidence>
<dbReference type="InterPro" id="IPR032872">
    <property type="entry name" value="WAK_assoc_C"/>
</dbReference>
<dbReference type="Pfam" id="PF07714">
    <property type="entry name" value="PK_Tyr_Ser-Thr"/>
    <property type="match status" value="1"/>
</dbReference>
<keyword evidence="3 11" id="KW-0732">Signal</keyword>
<keyword evidence="6" id="KW-0325">Glycoprotein</keyword>
<feature type="transmembrane region" description="Helical" evidence="10">
    <location>
        <begin position="372"/>
        <end position="388"/>
    </location>
</feature>
<feature type="chain" id="PRO_5015594803" description="non-specific serine/threonine protein kinase" evidence="11">
    <location>
        <begin position="20"/>
        <end position="674"/>
    </location>
</feature>
<dbReference type="EMBL" id="PKPP01001455">
    <property type="protein sequence ID" value="PWA82600.1"/>
    <property type="molecule type" value="Genomic_DNA"/>
</dbReference>
<evidence type="ECO:0000256" key="1">
    <source>
        <dbReference type="ARBA" id="ARBA00004167"/>
    </source>
</evidence>
<dbReference type="InterPro" id="IPR017441">
    <property type="entry name" value="Protein_kinase_ATP_BS"/>
</dbReference>
<reference evidence="13 14" key="1">
    <citation type="journal article" date="2018" name="Mol. Plant">
        <title>The genome of Artemisia annua provides insight into the evolution of Asteraceae family and artemisinin biosynthesis.</title>
        <authorList>
            <person name="Shen Q."/>
            <person name="Zhang L."/>
            <person name="Liao Z."/>
            <person name="Wang S."/>
            <person name="Yan T."/>
            <person name="Shi P."/>
            <person name="Liu M."/>
            <person name="Fu X."/>
            <person name="Pan Q."/>
            <person name="Wang Y."/>
            <person name="Lv Z."/>
            <person name="Lu X."/>
            <person name="Zhang F."/>
            <person name="Jiang W."/>
            <person name="Ma Y."/>
            <person name="Chen M."/>
            <person name="Hao X."/>
            <person name="Li L."/>
            <person name="Tang Y."/>
            <person name="Lv G."/>
            <person name="Zhou Y."/>
            <person name="Sun X."/>
            <person name="Brodelius P.E."/>
            <person name="Rose J.K.C."/>
            <person name="Tang K."/>
        </authorList>
    </citation>
    <scope>NUCLEOTIDE SEQUENCE [LARGE SCALE GENOMIC DNA]</scope>
    <source>
        <strain evidence="14">cv. Huhao1</strain>
        <tissue evidence="13">Leaf</tissue>
    </source>
</reference>
<gene>
    <name evidence="13" type="ORF">CTI12_AA179380</name>
</gene>
<dbReference type="InterPro" id="IPR025287">
    <property type="entry name" value="WAK_GUB"/>
</dbReference>
<evidence type="ECO:0000256" key="4">
    <source>
        <dbReference type="ARBA" id="ARBA00022741"/>
    </source>
</evidence>
<evidence type="ECO:0000256" key="5">
    <source>
        <dbReference type="ARBA" id="ARBA00022840"/>
    </source>
</evidence>
<feature type="signal peptide" evidence="11">
    <location>
        <begin position="1"/>
        <end position="19"/>
    </location>
</feature>
<dbReference type="EC" id="2.7.11.1" evidence="2"/>
<keyword evidence="4 9" id="KW-0547">Nucleotide-binding</keyword>
<dbReference type="STRING" id="35608.A0A2U1PA50"/>
<comment type="catalytic activity">
    <reaction evidence="7">
        <text>L-threonyl-[protein] + ATP = O-phospho-L-threonyl-[protein] + ADP + H(+)</text>
        <dbReference type="Rhea" id="RHEA:46608"/>
        <dbReference type="Rhea" id="RHEA-COMP:11060"/>
        <dbReference type="Rhea" id="RHEA-COMP:11605"/>
        <dbReference type="ChEBI" id="CHEBI:15378"/>
        <dbReference type="ChEBI" id="CHEBI:30013"/>
        <dbReference type="ChEBI" id="CHEBI:30616"/>
        <dbReference type="ChEBI" id="CHEBI:61977"/>
        <dbReference type="ChEBI" id="CHEBI:456216"/>
        <dbReference type="EC" id="2.7.11.1"/>
    </reaction>
</comment>
<evidence type="ECO:0000256" key="10">
    <source>
        <dbReference type="SAM" id="Phobius"/>
    </source>
</evidence>
<proteinExistence type="predicted"/>
<dbReference type="GO" id="GO:0004674">
    <property type="term" value="F:protein serine/threonine kinase activity"/>
    <property type="evidence" value="ECO:0007669"/>
    <property type="project" value="UniProtKB-EC"/>
</dbReference>
<evidence type="ECO:0000256" key="7">
    <source>
        <dbReference type="ARBA" id="ARBA00047899"/>
    </source>
</evidence>
<dbReference type="AlphaFoldDB" id="A0A2U1PA50"/>
<dbReference type="OrthoDB" id="635050at2759"/>
<dbReference type="GO" id="GO:0005524">
    <property type="term" value="F:ATP binding"/>
    <property type="evidence" value="ECO:0007669"/>
    <property type="project" value="UniProtKB-UniRule"/>
</dbReference>
<evidence type="ECO:0000256" key="6">
    <source>
        <dbReference type="ARBA" id="ARBA00023180"/>
    </source>
</evidence>
<dbReference type="GO" id="GO:0016020">
    <property type="term" value="C:membrane"/>
    <property type="evidence" value="ECO:0007669"/>
    <property type="project" value="UniProtKB-SubCell"/>
</dbReference>
<dbReference type="PANTHER" id="PTHR46008:SF20">
    <property type="entry name" value="PROTEIN KINASE DOMAIN-CONTAINING PROTEIN"/>
    <property type="match status" value="1"/>
</dbReference>
<keyword evidence="10" id="KW-1133">Transmembrane helix</keyword>
<evidence type="ECO:0000256" key="2">
    <source>
        <dbReference type="ARBA" id="ARBA00012513"/>
    </source>
</evidence>
<dbReference type="SUPFAM" id="SSF56112">
    <property type="entry name" value="Protein kinase-like (PK-like)"/>
    <property type="match status" value="1"/>
</dbReference>
<evidence type="ECO:0000256" key="11">
    <source>
        <dbReference type="SAM" id="SignalP"/>
    </source>
</evidence>
<dbReference type="InterPro" id="IPR000719">
    <property type="entry name" value="Prot_kinase_dom"/>
</dbReference>
<evidence type="ECO:0000259" key="12">
    <source>
        <dbReference type="PROSITE" id="PS50011"/>
    </source>
</evidence>
<keyword evidence="10" id="KW-0812">Transmembrane</keyword>